<name>A0A3P8GVP4_9TREM</name>
<feature type="region of interest" description="Disordered" evidence="1">
    <location>
        <begin position="233"/>
        <end position="265"/>
    </location>
</feature>
<dbReference type="Proteomes" id="UP000272942">
    <property type="component" value="Unassembled WGS sequence"/>
</dbReference>
<evidence type="ECO:0000313" key="2">
    <source>
        <dbReference type="EMBL" id="VDP74434.1"/>
    </source>
</evidence>
<gene>
    <name evidence="2" type="ORF">ECPE_LOCUS5065</name>
</gene>
<organism evidence="2 3">
    <name type="scientific">Echinostoma caproni</name>
    <dbReference type="NCBI Taxonomy" id="27848"/>
    <lineage>
        <taxon>Eukaryota</taxon>
        <taxon>Metazoa</taxon>
        <taxon>Spiralia</taxon>
        <taxon>Lophotrochozoa</taxon>
        <taxon>Platyhelminthes</taxon>
        <taxon>Trematoda</taxon>
        <taxon>Digenea</taxon>
        <taxon>Plagiorchiida</taxon>
        <taxon>Echinostomata</taxon>
        <taxon>Echinostomatoidea</taxon>
        <taxon>Echinostomatidae</taxon>
        <taxon>Echinostoma</taxon>
    </lineage>
</organism>
<accession>A0A3P8GVP4</accession>
<sequence>MKNEVAELRAEVARWRRIAKQKKAKDKQSANIQMSSTLELEKEIEELKQKLLDTEELRQAELTALRDAHTEQVNNLVVRLRETESEMSLLREQLQEVETQKEIAQASTPNVTPEAHMDLPLGPGPDRGVRKKQRSLKKRKQKLSVHPSDLKTQMSLVYTPQSFAIRAGSSSGAIPTLLNWMRTAVSSLPSGPPKDVTFASSYPDKSFTELFLTFLEQEAGLRAPLKLSMDHYTPESVRPAASRRPSQPDSELEDPQSHNWSHHSALLTSTAPIPMRVPDAILSQSSSNRDSKAPLNPLFQM</sequence>
<protein>
    <submittedName>
        <fullName evidence="2">Uncharacterized protein</fullName>
    </submittedName>
</protein>
<keyword evidence="3" id="KW-1185">Reference proteome</keyword>
<evidence type="ECO:0000313" key="3">
    <source>
        <dbReference type="Proteomes" id="UP000272942"/>
    </source>
</evidence>
<dbReference type="AlphaFoldDB" id="A0A3P8GVP4"/>
<proteinExistence type="predicted"/>
<evidence type="ECO:0000256" key="1">
    <source>
        <dbReference type="SAM" id="MobiDB-lite"/>
    </source>
</evidence>
<feature type="region of interest" description="Disordered" evidence="1">
    <location>
        <begin position="277"/>
        <end position="301"/>
    </location>
</feature>
<feature type="compositionally biased region" description="Basic residues" evidence="1">
    <location>
        <begin position="129"/>
        <end position="143"/>
    </location>
</feature>
<dbReference type="EMBL" id="UZAN01041914">
    <property type="protein sequence ID" value="VDP74434.1"/>
    <property type="molecule type" value="Genomic_DNA"/>
</dbReference>
<reference evidence="2 3" key="1">
    <citation type="submission" date="2018-11" db="EMBL/GenBank/DDBJ databases">
        <authorList>
            <consortium name="Pathogen Informatics"/>
        </authorList>
    </citation>
    <scope>NUCLEOTIDE SEQUENCE [LARGE SCALE GENOMIC DNA]</scope>
    <source>
        <strain evidence="2 3">Egypt</strain>
    </source>
</reference>
<feature type="region of interest" description="Disordered" evidence="1">
    <location>
        <begin position="106"/>
        <end position="145"/>
    </location>
</feature>